<dbReference type="EMBL" id="CP001896">
    <property type="protein sequence ID" value="ADC62644.1"/>
    <property type="molecule type" value="Genomic_DNA"/>
</dbReference>
<dbReference type="OrthoDB" id="4774002at2"/>
<feature type="compositionally biased region" description="Polar residues" evidence="1">
    <location>
        <begin position="1"/>
        <end position="11"/>
    </location>
</feature>
<evidence type="ECO:0000313" key="3">
    <source>
        <dbReference type="EMBL" id="ADC62644.1"/>
    </source>
</evidence>
<sequence length="129" mass="13722">MARFQPGQSGNPRGPKPGSGPVQKLRKAIEQDAPEILAAMVTAAKGGDTAAAKLLLDRIVPPIKPETRQPAAPGPTDPGEILQAAAEGRLTFEQAERLMSLAVERAKVAELVEIQKRLRRIEGMLKSPG</sequence>
<feature type="domain" description="DUF5681" evidence="2">
    <location>
        <begin position="3"/>
        <end position="60"/>
    </location>
</feature>
<proteinExistence type="predicted"/>
<dbReference type="KEGG" id="alv:Alvin_1712"/>
<protein>
    <recommendedName>
        <fullName evidence="2">DUF5681 domain-containing protein</fullName>
    </recommendedName>
</protein>
<evidence type="ECO:0000259" key="2">
    <source>
        <dbReference type="Pfam" id="PF18932"/>
    </source>
</evidence>
<dbReference type="eggNOG" id="ENOG503307M">
    <property type="taxonomic scope" value="Bacteria"/>
</dbReference>
<dbReference type="HOGENOM" id="CLU_137974_0_1_6"/>
<evidence type="ECO:0000313" key="4">
    <source>
        <dbReference type="Proteomes" id="UP000001441"/>
    </source>
</evidence>
<evidence type="ECO:0000256" key="1">
    <source>
        <dbReference type="SAM" id="MobiDB-lite"/>
    </source>
</evidence>
<dbReference type="Pfam" id="PF18932">
    <property type="entry name" value="DUF5681"/>
    <property type="match status" value="1"/>
</dbReference>
<gene>
    <name evidence="3" type="ordered locus">Alvin_1712</name>
</gene>
<dbReference type="AlphaFoldDB" id="D3RTY5"/>
<reference evidence="3 4" key="1">
    <citation type="journal article" date="2011" name="Stand. Genomic Sci.">
        <title>Complete genome sequence of Allochromatium vinosum DSM 180(T).</title>
        <authorList>
            <person name="Weissgerber T."/>
            <person name="Zigann R."/>
            <person name="Bruce D."/>
            <person name="Chang Y.J."/>
            <person name="Detter J.C."/>
            <person name="Han C."/>
            <person name="Hauser L."/>
            <person name="Jeffries C.D."/>
            <person name="Land M."/>
            <person name="Munk A.C."/>
            <person name="Tapia R."/>
            <person name="Dahl C."/>
        </authorList>
    </citation>
    <scope>NUCLEOTIDE SEQUENCE [LARGE SCALE GENOMIC DNA]</scope>
    <source>
        <strain evidence="4">ATCC 17899 / DSM 180 / NBRC 103801 / NCIMB 10441 / D</strain>
    </source>
</reference>
<dbReference type="STRING" id="572477.Alvin_1712"/>
<dbReference type="InterPro" id="IPR043736">
    <property type="entry name" value="DUF5681"/>
</dbReference>
<dbReference type="RefSeq" id="WP_012970918.1">
    <property type="nucleotide sequence ID" value="NC_013851.1"/>
</dbReference>
<organism evidence="3 4">
    <name type="scientific">Allochromatium vinosum (strain ATCC 17899 / DSM 180 / NBRC 103801 / NCIMB 10441 / D)</name>
    <name type="common">Chromatium vinosum</name>
    <dbReference type="NCBI Taxonomy" id="572477"/>
    <lineage>
        <taxon>Bacteria</taxon>
        <taxon>Pseudomonadati</taxon>
        <taxon>Pseudomonadota</taxon>
        <taxon>Gammaproteobacteria</taxon>
        <taxon>Chromatiales</taxon>
        <taxon>Chromatiaceae</taxon>
        <taxon>Allochromatium</taxon>
    </lineage>
</organism>
<dbReference type="Proteomes" id="UP000001441">
    <property type="component" value="Chromosome"/>
</dbReference>
<feature type="region of interest" description="Disordered" evidence="1">
    <location>
        <begin position="1"/>
        <end position="24"/>
    </location>
</feature>
<keyword evidence="4" id="KW-1185">Reference proteome</keyword>
<accession>D3RTY5</accession>
<name>D3RTY5_ALLVD</name>